<comment type="caution">
    <text evidence="4">The sequence shown here is derived from an EMBL/GenBank/DDBJ whole genome shotgun (WGS) entry which is preliminary data.</text>
</comment>
<dbReference type="GO" id="GO:0071949">
    <property type="term" value="F:FAD binding"/>
    <property type="evidence" value="ECO:0007669"/>
    <property type="project" value="InterPro"/>
</dbReference>
<dbReference type="PANTHER" id="PTHR13789">
    <property type="entry name" value="MONOOXYGENASE"/>
    <property type="match status" value="1"/>
</dbReference>
<proteinExistence type="predicted"/>
<evidence type="ECO:0000256" key="2">
    <source>
        <dbReference type="ARBA" id="ARBA00023033"/>
    </source>
</evidence>
<dbReference type="InterPro" id="IPR036188">
    <property type="entry name" value="FAD/NAD-bd_sf"/>
</dbReference>
<evidence type="ECO:0000259" key="3">
    <source>
        <dbReference type="Pfam" id="PF01494"/>
    </source>
</evidence>
<organism evidence="4 5">
    <name type="scientific">Natronoglomus mannanivorans</name>
    <dbReference type="NCBI Taxonomy" id="2979990"/>
    <lineage>
        <taxon>Archaea</taxon>
        <taxon>Methanobacteriati</taxon>
        <taxon>Methanobacteriota</taxon>
        <taxon>Stenosarchaea group</taxon>
        <taxon>Halobacteria</taxon>
        <taxon>Halobacteriales</taxon>
        <taxon>Natrialbaceae</taxon>
        <taxon>Natronoglomus</taxon>
    </lineage>
</organism>
<protein>
    <submittedName>
        <fullName evidence="4">FAD-dependent monooxygenase</fullName>
    </submittedName>
</protein>
<evidence type="ECO:0000256" key="1">
    <source>
        <dbReference type="ARBA" id="ARBA00023002"/>
    </source>
</evidence>
<keyword evidence="1" id="KW-0560">Oxidoreductase</keyword>
<reference evidence="4" key="1">
    <citation type="submission" date="2022-09" db="EMBL/GenBank/DDBJ databases">
        <title>Enrichment on poylsaccharides allowed isolation of novel metabolic and taxonomic groups of Haloarchaea.</title>
        <authorList>
            <person name="Sorokin D.Y."/>
            <person name="Elcheninov A.G."/>
            <person name="Khizhniak T.V."/>
            <person name="Kolganova T.V."/>
            <person name="Kublanov I.V."/>
        </authorList>
    </citation>
    <scope>NUCLEOTIDE SEQUENCE</scope>
    <source>
        <strain evidence="4">AArc-xg1-1</strain>
    </source>
</reference>
<dbReference type="InterPro" id="IPR050493">
    <property type="entry name" value="FAD-dep_Monooxygenase_BioMet"/>
</dbReference>
<dbReference type="EMBL" id="JAOPKA010000006">
    <property type="protein sequence ID" value="MCU4742113.1"/>
    <property type="molecule type" value="Genomic_DNA"/>
</dbReference>
<accession>A0AAP2Z053</accession>
<evidence type="ECO:0000313" key="4">
    <source>
        <dbReference type="EMBL" id="MCU4742113.1"/>
    </source>
</evidence>
<dbReference type="Pfam" id="PF01494">
    <property type="entry name" value="FAD_binding_3"/>
    <property type="match status" value="1"/>
</dbReference>
<dbReference type="SUPFAM" id="SSF51905">
    <property type="entry name" value="FAD/NAD(P)-binding domain"/>
    <property type="match status" value="1"/>
</dbReference>
<name>A0AAP2Z053_9EURY</name>
<evidence type="ECO:0000313" key="5">
    <source>
        <dbReference type="Proteomes" id="UP001321018"/>
    </source>
</evidence>
<dbReference type="PRINTS" id="PR00420">
    <property type="entry name" value="RNGMNOXGNASE"/>
</dbReference>
<sequence>MTDVSISILGGGIGGLCAALALRQVGFEPTVYERTDELRPVGSGIWIPPNGMAALAVLGVAEAVEERGVALDRTVIRTTTGRTLTSTDLRARASAVGLERTMVSIRRSALQDVLVDRLPDDSLELGVEGAAVDPERPAIRFADGTERTTDLVVGADGIRSITRRTLFPEQSVRYADGVTYRGLVETPLPDRASRDATAIWGRSKRFGYSAVGRNRAWWFAVLPVDAPDEVPELGADELAERYDDFPDPVSDLVAATDRLVRTPLTDLPPLERWHRNRVTLLGDAAHAMTPNLAQGSAQAMEDAVVLAACLREQGVGRRALHEYESRRKPRADRISRQSRLQGRLGQLERPILTGVRNAVFRLMPSAVMGRQVERQFAVDF</sequence>
<dbReference type="AlphaFoldDB" id="A0AAP2Z053"/>
<feature type="domain" description="FAD-binding" evidence="3">
    <location>
        <begin position="4"/>
        <end position="337"/>
    </location>
</feature>
<gene>
    <name evidence="4" type="ORF">OB960_11965</name>
</gene>
<dbReference type="RefSeq" id="WP_338003947.1">
    <property type="nucleotide sequence ID" value="NZ_JAOPKA010000006.1"/>
</dbReference>
<dbReference type="PANTHER" id="PTHR13789:SF309">
    <property type="entry name" value="PUTATIVE (AFU_ORTHOLOGUE AFUA_6G14510)-RELATED"/>
    <property type="match status" value="1"/>
</dbReference>
<dbReference type="GO" id="GO:0004497">
    <property type="term" value="F:monooxygenase activity"/>
    <property type="evidence" value="ECO:0007669"/>
    <property type="project" value="UniProtKB-KW"/>
</dbReference>
<dbReference type="Gene3D" id="3.50.50.60">
    <property type="entry name" value="FAD/NAD(P)-binding domain"/>
    <property type="match status" value="1"/>
</dbReference>
<dbReference type="Proteomes" id="UP001321018">
    <property type="component" value="Unassembled WGS sequence"/>
</dbReference>
<keyword evidence="2 4" id="KW-0503">Monooxygenase</keyword>
<dbReference type="InterPro" id="IPR002938">
    <property type="entry name" value="FAD-bd"/>
</dbReference>